<accession>A0AAD8P253</accession>
<proteinExistence type="predicted"/>
<reference evidence="1" key="1">
    <citation type="journal article" date="2023" name="bioRxiv">
        <title>Improved chromosome-level genome assembly for marigold (Tagetes erecta).</title>
        <authorList>
            <person name="Jiang F."/>
            <person name="Yuan L."/>
            <person name="Wang S."/>
            <person name="Wang H."/>
            <person name="Xu D."/>
            <person name="Wang A."/>
            <person name="Fan W."/>
        </authorList>
    </citation>
    <scope>NUCLEOTIDE SEQUENCE</scope>
    <source>
        <strain evidence="1">WSJ</strain>
        <tissue evidence="1">Leaf</tissue>
    </source>
</reference>
<keyword evidence="2" id="KW-1185">Reference proteome</keyword>
<protein>
    <submittedName>
        <fullName evidence="1">Uncharacterized protein</fullName>
    </submittedName>
</protein>
<dbReference type="AlphaFoldDB" id="A0AAD8P253"/>
<gene>
    <name evidence="1" type="ORF">QVD17_11557</name>
</gene>
<dbReference type="Proteomes" id="UP001229421">
    <property type="component" value="Unassembled WGS sequence"/>
</dbReference>
<sequence length="232" mass="25243">MVSINPVSFSLDHVSDSVPDNEHMSSFSDFRHCLEIHGKSSVSSVNTEMLAPNSLISLQNILSMSFSIHHYFALIFSNSTSITTSSVPASIYLPSSGQPVPIPIPNLCRQLSFEESICATLILALPFCGSKASNVDYSSPYKPVTLLAQSRFIPEIGLATFPIKIKMPSSVVYVGVYYPLRMTIIFPGSSTVSSGRIIFFAKVLSLPDSVVFGQRTLSDSVVVENPRCRIVA</sequence>
<evidence type="ECO:0000313" key="1">
    <source>
        <dbReference type="EMBL" id="KAK1429349.1"/>
    </source>
</evidence>
<evidence type="ECO:0000313" key="2">
    <source>
        <dbReference type="Proteomes" id="UP001229421"/>
    </source>
</evidence>
<organism evidence="1 2">
    <name type="scientific">Tagetes erecta</name>
    <name type="common">African marigold</name>
    <dbReference type="NCBI Taxonomy" id="13708"/>
    <lineage>
        <taxon>Eukaryota</taxon>
        <taxon>Viridiplantae</taxon>
        <taxon>Streptophyta</taxon>
        <taxon>Embryophyta</taxon>
        <taxon>Tracheophyta</taxon>
        <taxon>Spermatophyta</taxon>
        <taxon>Magnoliopsida</taxon>
        <taxon>eudicotyledons</taxon>
        <taxon>Gunneridae</taxon>
        <taxon>Pentapetalae</taxon>
        <taxon>asterids</taxon>
        <taxon>campanulids</taxon>
        <taxon>Asterales</taxon>
        <taxon>Asteraceae</taxon>
        <taxon>Asteroideae</taxon>
        <taxon>Heliantheae alliance</taxon>
        <taxon>Tageteae</taxon>
        <taxon>Tagetes</taxon>
    </lineage>
</organism>
<name>A0AAD8P253_TARER</name>
<dbReference type="EMBL" id="JAUHHV010000003">
    <property type="protein sequence ID" value="KAK1429349.1"/>
    <property type="molecule type" value="Genomic_DNA"/>
</dbReference>
<comment type="caution">
    <text evidence="1">The sequence shown here is derived from an EMBL/GenBank/DDBJ whole genome shotgun (WGS) entry which is preliminary data.</text>
</comment>